<organism evidence="4 5">
    <name type="scientific">Salipiger thiooxidans</name>
    <dbReference type="NCBI Taxonomy" id="282683"/>
    <lineage>
        <taxon>Bacteria</taxon>
        <taxon>Pseudomonadati</taxon>
        <taxon>Pseudomonadota</taxon>
        <taxon>Alphaproteobacteria</taxon>
        <taxon>Rhodobacterales</taxon>
        <taxon>Roseobacteraceae</taxon>
        <taxon>Salipiger</taxon>
    </lineage>
</organism>
<keyword evidence="5" id="KW-1185">Reference proteome</keyword>
<feature type="chain" id="PRO_5011568812" evidence="2">
    <location>
        <begin position="28"/>
        <end position="203"/>
    </location>
</feature>
<evidence type="ECO:0000313" key="4">
    <source>
        <dbReference type="EMBL" id="SDF15843.1"/>
    </source>
</evidence>
<accession>A0A1G7IT47</accession>
<dbReference type="OrthoDB" id="9780147at2"/>
<dbReference type="Gene3D" id="3.40.30.10">
    <property type="entry name" value="Glutaredoxin"/>
    <property type="match status" value="1"/>
</dbReference>
<evidence type="ECO:0000313" key="5">
    <source>
        <dbReference type="Proteomes" id="UP000198994"/>
    </source>
</evidence>
<dbReference type="CDD" id="cd03023">
    <property type="entry name" value="DsbA_Com1_like"/>
    <property type="match status" value="1"/>
</dbReference>
<dbReference type="RefSeq" id="WP_089962247.1">
    <property type="nucleotide sequence ID" value="NZ_FNAV01000013.1"/>
</dbReference>
<dbReference type="Proteomes" id="UP000198994">
    <property type="component" value="Unassembled WGS sequence"/>
</dbReference>
<dbReference type="EMBL" id="FNAV01000013">
    <property type="protein sequence ID" value="SDF15843.1"/>
    <property type="molecule type" value="Genomic_DNA"/>
</dbReference>
<dbReference type="InterPro" id="IPR036249">
    <property type="entry name" value="Thioredoxin-like_sf"/>
</dbReference>
<dbReference type="InterPro" id="IPR013766">
    <property type="entry name" value="Thioredoxin_domain"/>
</dbReference>
<protein>
    <submittedName>
        <fullName evidence="4">Protein-disulfide isomerase</fullName>
    </submittedName>
</protein>
<evidence type="ECO:0000259" key="3">
    <source>
        <dbReference type="PROSITE" id="PS51352"/>
    </source>
</evidence>
<comment type="function">
    <text evidence="1">May be required for disulfide bond formation in some proteins.</text>
</comment>
<sequence length="203" mass="21500">MIVGRRGTFAILAGAGALALLPRGASAQGLTVEPVLNDPDAPVLGNPQGGLTIVEYFDYQCPFCKAMHQPLTEVVAEDGDIRLVLKDWPIFGAASLRASQLALGAVDLGAYEAVVSALMATKGRLSDRQVDRAVSAVLAPAEARKSYRRRRARWDGLMSRNAFQATALGFQGTPGVAVETTIYDGAMDAQALRDAIAEARDQA</sequence>
<keyword evidence="2" id="KW-0732">Signal</keyword>
<dbReference type="InterPro" id="IPR012336">
    <property type="entry name" value="Thioredoxin-like_fold"/>
</dbReference>
<dbReference type="AlphaFoldDB" id="A0A1G7IT47"/>
<feature type="domain" description="Thioredoxin" evidence="3">
    <location>
        <begin position="21"/>
        <end position="201"/>
    </location>
</feature>
<feature type="signal peptide" evidence="2">
    <location>
        <begin position="1"/>
        <end position="27"/>
    </location>
</feature>
<dbReference type="GO" id="GO:0016853">
    <property type="term" value="F:isomerase activity"/>
    <property type="evidence" value="ECO:0007669"/>
    <property type="project" value="UniProtKB-KW"/>
</dbReference>
<dbReference type="Pfam" id="PF13462">
    <property type="entry name" value="Thioredoxin_4"/>
    <property type="match status" value="1"/>
</dbReference>
<keyword evidence="4" id="KW-0413">Isomerase</keyword>
<gene>
    <name evidence="4" type="ORF">SAMN04488105_113151</name>
</gene>
<evidence type="ECO:0000256" key="2">
    <source>
        <dbReference type="SAM" id="SignalP"/>
    </source>
</evidence>
<dbReference type="STRING" id="282683.SAMN04488105_113151"/>
<dbReference type="PROSITE" id="PS51352">
    <property type="entry name" value="THIOREDOXIN_2"/>
    <property type="match status" value="1"/>
</dbReference>
<name>A0A1G7IT47_9RHOB</name>
<dbReference type="SUPFAM" id="SSF52833">
    <property type="entry name" value="Thioredoxin-like"/>
    <property type="match status" value="1"/>
</dbReference>
<proteinExistence type="predicted"/>
<evidence type="ECO:0000256" key="1">
    <source>
        <dbReference type="ARBA" id="ARBA00003565"/>
    </source>
</evidence>
<reference evidence="5" key="1">
    <citation type="submission" date="2016-10" db="EMBL/GenBank/DDBJ databases">
        <authorList>
            <person name="Varghese N."/>
            <person name="Submissions S."/>
        </authorList>
    </citation>
    <scope>NUCLEOTIDE SEQUENCE [LARGE SCALE GENOMIC DNA]</scope>
    <source>
        <strain evidence="5">DSM 10146</strain>
    </source>
</reference>